<comment type="caution">
    <text evidence="2">The sequence shown here is derived from an EMBL/GenBank/DDBJ whole genome shotgun (WGS) entry which is preliminary data.</text>
</comment>
<protein>
    <submittedName>
        <fullName evidence="2">Uncharacterized protein</fullName>
    </submittedName>
</protein>
<dbReference type="AlphaFoldDB" id="A0A4R8LJL6"/>
<evidence type="ECO:0000313" key="2">
    <source>
        <dbReference type="EMBL" id="TDY42454.1"/>
    </source>
</evidence>
<accession>A0A4R8LJL6</accession>
<evidence type="ECO:0000313" key="3">
    <source>
        <dbReference type="Proteomes" id="UP000295509"/>
    </source>
</evidence>
<dbReference type="RefSeq" id="WP_134195324.1">
    <property type="nucleotide sequence ID" value="NZ_JBHLUW010000037.1"/>
</dbReference>
<dbReference type="OrthoDB" id="9007202at2"/>
<dbReference type="Proteomes" id="UP000295509">
    <property type="component" value="Unassembled WGS sequence"/>
</dbReference>
<gene>
    <name evidence="2" type="ORF">BX592_12125</name>
</gene>
<reference evidence="2 3" key="1">
    <citation type="submission" date="2019-03" db="EMBL/GenBank/DDBJ databases">
        <title>Genomic Encyclopedia of Type Strains, Phase III (KMG-III): the genomes of soil and plant-associated and newly described type strains.</title>
        <authorList>
            <person name="Whitman W."/>
        </authorList>
    </citation>
    <scope>NUCLEOTIDE SEQUENCE [LARGE SCALE GENOMIC DNA]</scope>
    <source>
        <strain evidence="2 3">LMG 29544</strain>
    </source>
</reference>
<dbReference type="EMBL" id="SORE01000021">
    <property type="protein sequence ID" value="TDY42454.1"/>
    <property type="molecule type" value="Genomic_DNA"/>
</dbReference>
<organism evidence="2 3">
    <name type="scientific">Paraburkholderia rhizosphaerae</name>
    <dbReference type="NCBI Taxonomy" id="480658"/>
    <lineage>
        <taxon>Bacteria</taxon>
        <taxon>Pseudomonadati</taxon>
        <taxon>Pseudomonadota</taxon>
        <taxon>Betaproteobacteria</taxon>
        <taxon>Burkholderiales</taxon>
        <taxon>Burkholderiaceae</taxon>
        <taxon>Paraburkholderia</taxon>
    </lineage>
</organism>
<evidence type="ECO:0000256" key="1">
    <source>
        <dbReference type="SAM" id="MobiDB-lite"/>
    </source>
</evidence>
<feature type="region of interest" description="Disordered" evidence="1">
    <location>
        <begin position="125"/>
        <end position="164"/>
    </location>
</feature>
<name>A0A4R8LJL6_9BURK</name>
<keyword evidence="3" id="KW-1185">Reference proteome</keyword>
<sequence length="267" mass="28525">MPLLHLETGQVHIEPSILHPSETQIPPPEAGAPNLVRQAPPAQHGTVAARRPPVAAHDASGAIQTTAAAALPDAYIGKPTGDLHSDPQHAGMLIDASGQPYVPIGADYYAIRNDAANGTSRVVQLQDPTKPGIPIRQTSAGNWAPHRDTGLPGGSPDGPGSAAMRQDLQNRRDSLKQALGSLSASEQSMLAMIDRGYEKLRTYEDALRHLQAAGADGREESALIAQLRTEVERVHSSLRDVRNMQYTRLGELADVERQLCQLPVGHS</sequence>
<proteinExistence type="predicted"/>